<feature type="chain" id="PRO_5020265609" evidence="2">
    <location>
        <begin position="21"/>
        <end position="130"/>
    </location>
</feature>
<feature type="compositionally biased region" description="Polar residues" evidence="1">
    <location>
        <begin position="54"/>
        <end position="64"/>
    </location>
</feature>
<organism evidence="3 4">
    <name type="scientific">Steccherinum ochraceum</name>
    <dbReference type="NCBI Taxonomy" id="92696"/>
    <lineage>
        <taxon>Eukaryota</taxon>
        <taxon>Fungi</taxon>
        <taxon>Dikarya</taxon>
        <taxon>Basidiomycota</taxon>
        <taxon>Agaricomycotina</taxon>
        <taxon>Agaricomycetes</taxon>
        <taxon>Polyporales</taxon>
        <taxon>Steccherinaceae</taxon>
        <taxon>Steccherinum</taxon>
    </lineage>
</organism>
<feature type="compositionally biased region" description="Low complexity" evidence="1">
    <location>
        <begin position="98"/>
        <end position="113"/>
    </location>
</feature>
<dbReference type="PROSITE" id="PS51257">
    <property type="entry name" value="PROKAR_LIPOPROTEIN"/>
    <property type="match status" value="1"/>
</dbReference>
<protein>
    <submittedName>
        <fullName evidence="3">Uncharacterized protein</fullName>
    </submittedName>
</protein>
<proteinExistence type="predicted"/>
<accession>A0A4R0RUL6</accession>
<feature type="compositionally biased region" description="Gly residues" evidence="1">
    <location>
        <begin position="114"/>
        <end position="130"/>
    </location>
</feature>
<evidence type="ECO:0000313" key="4">
    <source>
        <dbReference type="Proteomes" id="UP000292702"/>
    </source>
</evidence>
<dbReference type="Proteomes" id="UP000292702">
    <property type="component" value="Unassembled WGS sequence"/>
</dbReference>
<feature type="region of interest" description="Disordered" evidence="1">
    <location>
        <begin position="41"/>
        <end position="130"/>
    </location>
</feature>
<keyword evidence="4" id="KW-1185">Reference proteome</keyword>
<evidence type="ECO:0000313" key="3">
    <source>
        <dbReference type="EMBL" id="TCD71746.1"/>
    </source>
</evidence>
<name>A0A4R0RUL6_9APHY</name>
<gene>
    <name evidence="3" type="ORF">EIP91_005512</name>
</gene>
<feature type="signal peptide" evidence="2">
    <location>
        <begin position="1"/>
        <end position="20"/>
    </location>
</feature>
<evidence type="ECO:0000256" key="1">
    <source>
        <dbReference type="SAM" id="MobiDB-lite"/>
    </source>
</evidence>
<reference evidence="3 4" key="1">
    <citation type="submission" date="2018-11" db="EMBL/GenBank/DDBJ databases">
        <title>Genome assembly of Steccherinum ochraceum LE-BIN_3174, the white-rot fungus of the Steccherinaceae family (The Residual Polyporoid clade, Polyporales, Basidiomycota).</title>
        <authorList>
            <person name="Fedorova T.V."/>
            <person name="Glazunova O.A."/>
            <person name="Landesman E.O."/>
            <person name="Moiseenko K.V."/>
            <person name="Psurtseva N.V."/>
            <person name="Savinova O.S."/>
            <person name="Shakhova N.V."/>
            <person name="Tyazhelova T.V."/>
            <person name="Vasina D.V."/>
        </authorList>
    </citation>
    <scope>NUCLEOTIDE SEQUENCE [LARGE SCALE GENOMIC DNA]</scope>
    <source>
        <strain evidence="3 4">LE-BIN_3174</strain>
    </source>
</reference>
<sequence length="130" mass="13862">MRFTTAFVAFAVSACTFALAVPLGVTSRDVQGVHDARELGLLEKRKFQEPPPTSGTINPLTNEVQPPRPPLPQIRPWGDQPLRNPDERLQGNRPPQPQGGQQQPQANRPPQSQGGQGQGGQASGQGAGQA</sequence>
<keyword evidence="2" id="KW-0732">Signal</keyword>
<comment type="caution">
    <text evidence="3">The sequence shown here is derived from an EMBL/GenBank/DDBJ whole genome shotgun (WGS) entry which is preliminary data.</text>
</comment>
<dbReference type="AlphaFoldDB" id="A0A4R0RUL6"/>
<dbReference type="EMBL" id="RWJN01000003">
    <property type="protein sequence ID" value="TCD71746.1"/>
    <property type="molecule type" value="Genomic_DNA"/>
</dbReference>
<evidence type="ECO:0000256" key="2">
    <source>
        <dbReference type="SAM" id="SignalP"/>
    </source>
</evidence>